<dbReference type="PANTHER" id="PTHR30390">
    <property type="entry name" value="SEDOHEPTULOSE 7-PHOSPHATE ISOMERASE / DNAA INITIATOR-ASSOCIATING FACTOR FOR REPLICATION INITIATION"/>
    <property type="match status" value="1"/>
</dbReference>
<dbReference type="InterPro" id="IPR050099">
    <property type="entry name" value="SIS_GmhA/DiaA_subfam"/>
</dbReference>
<dbReference type="InterPro" id="IPR001347">
    <property type="entry name" value="SIS_dom"/>
</dbReference>
<dbReference type="PANTHER" id="PTHR30390:SF6">
    <property type="entry name" value="DNAA INITIATOR-ASSOCIATING PROTEIN DIAA"/>
    <property type="match status" value="1"/>
</dbReference>
<feature type="binding site" evidence="10">
    <location>
        <position position="124"/>
    </location>
    <ligand>
        <name>substrate</name>
    </ligand>
</feature>
<dbReference type="InterPro" id="IPR046348">
    <property type="entry name" value="SIS_dom_sf"/>
</dbReference>
<evidence type="ECO:0000256" key="1">
    <source>
        <dbReference type="ARBA" id="ARBA00000348"/>
    </source>
</evidence>
<evidence type="ECO:0000256" key="2">
    <source>
        <dbReference type="ARBA" id="ARBA00003172"/>
    </source>
</evidence>
<dbReference type="GO" id="GO:0005975">
    <property type="term" value="P:carbohydrate metabolic process"/>
    <property type="evidence" value="ECO:0007669"/>
    <property type="project" value="UniProtKB-UniRule"/>
</dbReference>
<evidence type="ECO:0000313" key="12">
    <source>
        <dbReference type="EMBL" id="QJD28658.1"/>
    </source>
</evidence>
<dbReference type="GO" id="GO:0097367">
    <property type="term" value="F:carbohydrate derivative binding"/>
    <property type="evidence" value="ECO:0007669"/>
    <property type="project" value="InterPro"/>
</dbReference>
<gene>
    <name evidence="10" type="primary">gmhA</name>
    <name evidence="12" type="ORF">GNH96_00870</name>
</gene>
<comment type="function">
    <text evidence="2 10">Catalyzes the isomerization of sedoheptulose 7-phosphate in D-glycero-D-manno-heptose 7-phosphate.</text>
</comment>
<evidence type="ECO:0000256" key="8">
    <source>
        <dbReference type="ARBA" id="ARBA00023235"/>
    </source>
</evidence>
<dbReference type="GO" id="GO:0008270">
    <property type="term" value="F:zinc ion binding"/>
    <property type="evidence" value="ECO:0007669"/>
    <property type="project" value="UniProtKB-UniRule"/>
</dbReference>
<dbReference type="GO" id="GO:0005737">
    <property type="term" value="C:cytoplasm"/>
    <property type="evidence" value="ECO:0007669"/>
    <property type="project" value="UniProtKB-SubCell"/>
</dbReference>
<dbReference type="Proteomes" id="UP000503004">
    <property type="component" value="Chromosome"/>
</dbReference>
<feature type="binding site" evidence="10">
    <location>
        <begin position="51"/>
        <end position="53"/>
    </location>
    <ligand>
        <name>substrate</name>
    </ligand>
</feature>
<feature type="binding site" evidence="10">
    <location>
        <position position="174"/>
    </location>
    <ligand>
        <name>Zn(2+)</name>
        <dbReference type="ChEBI" id="CHEBI:29105"/>
    </ligand>
</feature>
<evidence type="ECO:0000256" key="9">
    <source>
        <dbReference type="ARBA" id="ARBA00023277"/>
    </source>
</evidence>
<keyword evidence="7 10" id="KW-0862">Zinc</keyword>
<evidence type="ECO:0000256" key="6">
    <source>
        <dbReference type="ARBA" id="ARBA00022723"/>
    </source>
</evidence>
<feature type="binding site" evidence="10">
    <location>
        <begin position="119"/>
        <end position="121"/>
    </location>
    <ligand>
        <name>substrate</name>
    </ligand>
</feature>
<evidence type="ECO:0000256" key="3">
    <source>
        <dbReference type="ARBA" id="ARBA00004496"/>
    </source>
</evidence>
<dbReference type="AlphaFoldDB" id="A0A858Q4C1"/>
<comment type="pathway">
    <text evidence="10">Carbohydrate biosynthesis; D-glycero-D-manno-heptose 7-phosphate biosynthesis; D-glycero-alpha-D-manno-heptose 7-phosphate and D-glycero-beta-D-manno-heptose 7-phosphate from sedoheptulose 7-phosphate: step 1/1.</text>
</comment>
<dbReference type="InterPro" id="IPR004515">
    <property type="entry name" value="Phosphoheptose_Isoase"/>
</dbReference>
<comment type="miscellaneous">
    <text evidence="10">The reaction produces a racemic mixture of D-glycero-alpha-D-manno-heptose 7-phosphate and D-glycero-beta-D-manno-heptose 7-phosphate.</text>
</comment>
<accession>A0A858Q4C1</accession>
<protein>
    <recommendedName>
        <fullName evidence="10">Phosphoheptose isomerase</fullName>
        <ecNumber evidence="10">5.3.1.28</ecNumber>
    </recommendedName>
    <alternativeName>
        <fullName evidence="10">Sedoheptulose 7-phosphate isomerase</fullName>
    </alternativeName>
</protein>
<name>A0A858Q4C1_9GAMM</name>
<evidence type="ECO:0000256" key="10">
    <source>
        <dbReference type="HAMAP-Rule" id="MF_00067"/>
    </source>
</evidence>
<dbReference type="EMBL" id="CP046565">
    <property type="protein sequence ID" value="QJD28658.1"/>
    <property type="molecule type" value="Genomic_DNA"/>
</dbReference>
<dbReference type="UniPathway" id="UPA00041">
    <property type="reaction ID" value="UER00436"/>
</dbReference>
<evidence type="ECO:0000313" key="13">
    <source>
        <dbReference type="Proteomes" id="UP000503004"/>
    </source>
</evidence>
<dbReference type="GO" id="GO:2001061">
    <property type="term" value="P:D-glycero-D-manno-heptose 7-phosphate biosynthetic process"/>
    <property type="evidence" value="ECO:0007669"/>
    <property type="project" value="UniProtKB-UniPathway"/>
</dbReference>
<feature type="binding site" evidence="10">
    <location>
        <position position="174"/>
    </location>
    <ligand>
        <name>substrate</name>
    </ligand>
</feature>
<evidence type="ECO:0000256" key="7">
    <source>
        <dbReference type="ARBA" id="ARBA00022833"/>
    </source>
</evidence>
<organism evidence="12 13">
    <name type="scientific">Methylococcus geothermalis</name>
    <dbReference type="NCBI Taxonomy" id="2681310"/>
    <lineage>
        <taxon>Bacteria</taxon>
        <taxon>Pseudomonadati</taxon>
        <taxon>Pseudomonadota</taxon>
        <taxon>Gammaproteobacteria</taxon>
        <taxon>Methylococcales</taxon>
        <taxon>Methylococcaceae</taxon>
        <taxon>Methylococcus</taxon>
    </lineage>
</organism>
<sequence length="195" mass="21026">MSPHERIERHFSAHVEATQEALTMLGELIEVAAARLANCLLSDGKILCCGNGGSAAQAQHFSSEMLNRFERERPGLPALALTTDTSTLTSIANDYHFDEVFAKQVRALGHAGDILLIYSTSGISPSVLSAAVAAHDRDMSIIALNGRDGGTLAPLLRETDVEIRVTAPSTARIQEIHLLITHCLCDLVDHQLFGE</sequence>
<feature type="binding site" evidence="10">
    <location>
        <position position="182"/>
    </location>
    <ligand>
        <name>Zn(2+)</name>
        <dbReference type="ChEBI" id="CHEBI:29105"/>
    </ligand>
</feature>
<proteinExistence type="inferred from homology"/>
<comment type="subcellular location">
    <subcellularLocation>
        <location evidence="3 10">Cytoplasm</location>
    </subcellularLocation>
</comment>
<feature type="binding site" evidence="10">
    <location>
        <position position="64"/>
    </location>
    <ligand>
        <name>substrate</name>
    </ligand>
</feature>
<comment type="similarity">
    <text evidence="4 10">Belongs to the SIS family. GmhA subfamily.</text>
</comment>
<feature type="binding site" evidence="10">
    <location>
        <position position="64"/>
    </location>
    <ligand>
        <name>Zn(2+)</name>
        <dbReference type="ChEBI" id="CHEBI:29105"/>
    </ligand>
</feature>
<keyword evidence="9 10" id="KW-0119">Carbohydrate metabolism</keyword>
<dbReference type="RefSeq" id="WP_169601419.1">
    <property type="nucleotide sequence ID" value="NZ_CP046565.1"/>
</dbReference>
<evidence type="ECO:0000259" key="11">
    <source>
        <dbReference type="PROSITE" id="PS51464"/>
    </source>
</evidence>
<dbReference type="PROSITE" id="PS51464">
    <property type="entry name" value="SIS"/>
    <property type="match status" value="1"/>
</dbReference>
<keyword evidence="5 10" id="KW-0963">Cytoplasm</keyword>
<keyword evidence="13" id="KW-1185">Reference proteome</keyword>
<dbReference type="EC" id="5.3.1.28" evidence="10"/>
<keyword evidence="8 10" id="KW-0413">Isomerase</keyword>
<dbReference type="HAMAP" id="MF_00067">
    <property type="entry name" value="GmhA"/>
    <property type="match status" value="1"/>
</dbReference>
<evidence type="ECO:0000256" key="4">
    <source>
        <dbReference type="ARBA" id="ARBA00009894"/>
    </source>
</evidence>
<dbReference type="GO" id="GO:0008968">
    <property type="term" value="F:D-sedoheptulose 7-phosphate isomerase activity"/>
    <property type="evidence" value="ECO:0007669"/>
    <property type="project" value="UniProtKB-UniRule"/>
</dbReference>
<dbReference type="Gene3D" id="3.40.50.10490">
    <property type="entry name" value="Glucose-6-phosphate isomerase like protein, domain 1"/>
    <property type="match status" value="1"/>
</dbReference>
<comment type="catalytic activity">
    <reaction evidence="1 10">
        <text>2 D-sedoheptulose 7-phosphate = D-glycero-alpha-D-manno-heptose 7-phosphate + D-glycero-beta-D-manno-heptose 7-phosphate</text>
        <dbReference type="Rhea" id="RHEA:27489"/>
        <dbReference type="ChEBI" id="CHEBI:57483"/>
        <dbReference type="ChEBI" id="CHEBI:60203"/>
        <dbReference type="ChEBI" id="CHEBI:60204"/>
        <dbReference type="EC" id="5.3.1.28"/>
    </reaction>
</comment>
<reference evidence="13" key="1">
    <citation type="submission" date="2019-12" db="EMBL/GenBank/DDBJ databases">
        <authorList>
            <person name="Awala S.I."/>
            <person name="Rhee S.K."/>
        </authorList>
    </citation>
    <scope>NUCLEOTIDE SEQUENCE [LARGE SCALE GENOMIC DNA]</scope>
    <source>
        <strain evidence="13">IM1</strain>
    </source>
</reference>
<dbReference type="NCBIfam" id="NF010546">
    <property type="entry name" value="PRK13936.1"/>
    <property type="match status" value="1"/>
</dbReference>
<feature type="binding site" evidence="10">
    <location>
        <position position="60"/>
    </location>
    <ligand>
        <name>Zn(2+)</name>
        <dbReference type="ChEBI" id="CHEBI:29105"/>
    </ligand>
</feature>
<dbReference type="KEGG" id="metu:GNH96_00870"/>
<dbReference type="InterPro" id="IPR035461">
    <property type="entry name" value="GmhA/DiaA"/>
</dbReference>
<evidence type="ECO:0000256" key="5">
    <source>
        <dbReference type="ARBA" id="ARBA00022490"/>
    </source>
</evidence>
<dbReference type="Pfam" id="PF13580">
    <property type="entry name" value="SIS_2"/>
    <property type="match status" value="1"/>
</dbReference>
<feature type="domain" description="SIS" evidence="11">
    <location>
        <begin position="36"/>
        <end position="195"/>
    </location>
</feature>
<comment type="cofactor">
    <cofactor evidence="10">
        <name>Zn(2+)</name>
        <dbReference type="ChEBI" id="CHEBI:29105"/>
    </cofactor>
    <text evidence="10">Binds 1 zinc ion per subunit.</text>
</comment>
<keyword evidence="6 10" id="KW-0479">Metal-binding</keyword>
<feature type="binding site" evidence="10">
    <location>
        <begin position="93"/>
        <end position="94"/>
    </location>
    <ligand>
        <name>substrate</name>
    </ligand>
</feature>
<comment type="subunit">
    <text evidence="10">Homotetramer.</text>
</comment>
<dbReference type="SUPFAM" id="SSF53697">
    <property type="entry name" value="SIS domain"/>
    <property type="match status" value="1"/>
</dbReference>
<dbReference type="CDD" id="cd05006">
    <property type="entry name" value="SIS_GmhA"/>
    <property type="match status" value="1"/>
</dbReference>